<evidence type="ECO:0000259" key="7">
    <source>
        <dbReference type="Pfam" id="PF17917"/>
    </source>
</evidence>
<dbReference type="SUPFAM" id="SSF53098">
    <property type="entry name" value="Ribonuclease H-like"/>
    <property type="match status" value="1"/>
</dbReference>
<proteinExistence type="predicted"/>
<reference evidence="9" key="1">
    <citation type="submission" date="2017-05" db="UniProtKB">
        <authorList>
            <consortium name="EnsemblMetazoa"/>
        </authorList>
    </citation>
    <scope>IDENTIFICATION</scope>
</reference>
<keyword evidence="3" id="KW-0540">Nuclease</keyword>
<name>A0A1X7TQZ1_AMPQE</name>
<protein>
    <recommendedName>
        <fullName evidence="10">Integrase catalytic domain-containing protein</fullName>
    </recommendedName>
</protein>
<dbReference type="Gene3D" id="1.10.340.70">
    <property type="match status" value="1"/>
</dbReference>
<evidence type="ECO:0008006" key="10">
    <source>
        <dbReference type="Google" id="ProtNLM"/>
    </source>
</evidence>
<sequence length="329" mass="37123">MLVKVSPKQKAQFKLRTDHNSLKWLQSFKQPEGQLARWLEKISEYSFTVEHHPGRKHGNADTLSRKLPVSCTQIGSKSLLGHTSAAILCLQLEESTIGPVLQAKESCTFRPTDQSLTYYSMATCRLLQLWDQLVVKDGILYRLFMTPVADEPPTRQLVAPKSLHNTILHNLCTGISGGHLGQAKVLSKLREHFYWQSHYKDTEYWCRTCPKCATRKTPIPHFEGLLQSISTGSPMQVVVVDLLGPFTASSSGNRYLLVAMDIFTKWGEAYPVPNMEASTVATALVNEMFLHFSLRSHSLINFLFGKTLQLTPTSSHIEWQMQRSTEGQC</sequence>
<dbReference type="PANTHER" id="PTHR37984:SF15">
    <property type="entry name" value="INTEGRASE CATALYTIC DOMAIN-CONTAINING PROTEIN"/>
    <property type="match status" value="1"/>
</dbReference>
<feature type="domain" description="Reverse transcriptase RNase H-like" evidence="7">
    <location>
        <begin position="11"/>
        <end position="45"/>
    </location>
</feature>
<dbReference type="GO" id="GO:0003964">
    <property type="term" value="F:RNA-directed DNA polymerase activity"/>
    <property type="evidence" value="ECO:0007669"/>
    <property type="project" value="UniProtKB-KW"/>
</dbReference>
<dbReference type="GO" id="GO:0016787">
    <property type="term" value="F:hydrolase activity"/>
    <property type="evidence" value="ECO:0007669"/>
    <property type="project" value="UniProtKB-KW"/>
</dbReference>
<accession>A0A1X7TQZ1</accession>
<evidence type="ECO:0000256" key="5">
    <source>
        <dbReference type="ARBA" id="ARBA00022801"/>
    </source>
</evidence>
<evidence type="ECO:0000256" key="3">
    <source>
        <dbReference type="ARBA" id="ARBA00022722"/>
    </source>
</evidence>
<dbReference type="Gene3D" id="3.30.420.10">
    <property type="entry name" value="Ribonuclease H-like superfamily/Ribonuclease H"/>
    <property type="match status" value="1"/>
</dbReference>
<dbReference type="InterPro" id="IPR050951">
    <property type="entry name" value="Retrovirus_Pol_polyprotein"/>
</dbReference>
<evidence type="ECO:0000256" key="2">
    <source>
        <dbReference type="ARBA" id="ARBA00022695"/>
    </source>
</evidence>
<dbReference type="Pfam" id="PF17917">
    <property type="entry name" value="RT_RNaseH"/>
    <property type="match status" value="1"/>
</dbReference>
<dbReference type="AlphaFoldDB" id="A0A1X7TQZ1"/>
<dbReference type="GO" id="GO:0004519">
    <property type="term" value="F:endonuclease activity"/>
    <property type="evidence" value="ECO:0007669"/>
    <property type="project" value="UniProtKB-KW"/>
</dbReference>
<evidence type="ECO:0000256" key="1">
    <source>
        <dbReference type="ARBA" id="ARBA00022679"/>
    </source>
</evidence>
<dbReference type="InterPro" id="IPR036397">
    <property type="entry name" value="RNaseH_sf"/>
</dbReference>
<evidence type="ECO:0000259" key="8">
    <source>
        <dbReference type="Pfam" id="PF17921"/>
    </source>
</evidence>
<dbReference type="InParanoid" id="A0A1X7TQZ1"/>
<keyword evidence="5" id="KW-0378">Hydrolase</keyword>
<keyword evidence="1" id="KW-0808">Transferase</keyword>
<dbReference type="PANTHER" id="PTHR37984">
    <property type="entry name" value="PROTEIN CBG26694"/>
    <property type="match status" value="1"/>
</dbReference>
<dbReference type="InterPro" id="IPR041588">
    <property type="entry name" value="Integrase_H2C2"/>
</dbReference>
<evidence type="ECO:0000256" key="6">
    <source>
        <dbReference type="ARBA" id="ARBA00022918"/>
    </source>
</evidence>
<dbReference type="Pfam" id="PF17921">
    <property type="entry name" value="Integrase_H2C2"/>
    <property type="match status" value="1"/>
</dbReference>
<keyword evidence="4" id="KW-0255">Endonuclease</keyword>
<dbReference type="GO" id="GO:0003676">
    <property type="term" value="F:nucleic acid binding"/>
    <property type="evidence" value="ECO:0007669"/>
    <property type="project" value="InterPro"/>
</dbReference>
<dbReference type="InterPro" id="IPR012337">
    <property type="entry name" value="RNaseH-like_sf"/>
</dbReference>
<evidence type="ECO:0000313" key="9">
    <source>
        <dbReference type="EnsemblMetazoa" id="Aqu2.1.17212_001"/>
    </source>
</evidence>
<keyword evidence="2" id="KW-0548">Nucleotidyltransferase</keyword>
<feature type="domain" description="Integrase zinc-binding" evidence="8">
    <location>
        <begin position="160"/>
        <end position="217"/>
    </location>
</feature>
<keyword evidence="6" id="KW-0695">RNA-directed DNA polymerase</keyword>
<dbReference type="FunFam" id="1.10.340.70:FF:000001">
    <property type="entry name" value="Retrovirus-related Pol polyprotein from transposon gypsy-like Protein"/>
    <property type="match status" value="1"/>
</dbReference>
<organism evidence="9">
    <name type="scientific">Amphimedon queenslandica</name>
    <name type="common">Sponge</name>
    <dbReference type="NCBI Taxonomy" id="400682"/>
    <lineage>
        <taxon>Eukaryota</taxon>
        <taxon>Metazoa</taxon>
        <taxon>Porifera</taxon>
        <taxon>Demospongiae</taxon>
        <taxon>Heteroscleromorpha</taxon>
        <taxon>Haplosclerida</taxon>
        <taxon>Niphatidae</taxon>
        <taxon>Amphimedon</taxon>
    </lineage>
</organism>
<dbReference type="EnsemblMetazoa" id="Aqu2.1.17212_001">
    <property type="protein sequence ID" value="Aqu2.1.17212_001"/>
    <property type="gene ID" value="Aqu2.1.17212"/>
</dbReference>
<dbReference type="InterPro" id="IPR041373">
    <property type="entry name" value="RT_RNaseH"/>
</dbReference>
<evidence type="ECO:0000256" key="4">
    <source>
        <dbReference type="ARBA" id="ARBA00022759"/>
    </source>
</evidence>